<dbReference type="GO" id="GO:0070224">
    <property type="term" value="F:sulfide:quinone oxidoreductase activity"/>
    <property type="evidence" value="ECO:0007669"/>
    <property type="project" value="TreeGrafter"/>
</dbReference>
<keyword evidence="6" id="KW-0809">Transit peptide</keyword>
<evidence type="ECO:0000256" key="14">
    <source>
        <dbReference type="ARBA" id="ARBA00066447"/>
    </source>
</evidence>
<dbReference type="PANTHER" id="PTHR10632:SF2">
    <property type="entry name" value="SULFIDE:QUINONE OXIDOREDUCTASE, MITOCHONDRIAL"/>
    <property type="match status" value="1"/>
</dbReference>
<evidence type="ECO:0000313" key="18">
    <source>
        <dbReference type="Proteomes" id="UP000189704"/>
    </source>
</evidence>
<evidence type="ECO:0000256" key="6">
    <source>
        <dbReference type="ARBA" id="ARBA00022946"/>
    </source>
</evidence>
<evidence type="ECO:0000256" key="13">
    <source>
        <dbReference type="ARBA" id="ARBA00060891"/>
    </source>
</evidence>
<dbReference type="GeneID" id="103271193"/>
<keyword evidence="5" id="KW-0274">FAD</keyword>
<comment type="catalytic activity">
    <reaction evidence="10">
        <text>ubiquinone-10 + hydrogen sulfide + glutathione + H(+) = S-sulfanylglutathione + ubiquinol-10</text>
        <dbReference type="Rhea" id="RHEA:62608"/>
        <dbReference type="ChEBI" id="CHEBI:15378"/>
        <dbReference type="ChEBI" id="CHEBI:29919"/>
        <dbReference type="ChEBI" id="CHEBI:46245"/>
        <dbReference type="ChEBI" id="CHEBI:57925"/>
        <dbReference type="ChEBI" id="CHEBI:58905"/>
        <dbReference type="ChEBI" id="CHEBI:64183"/>
    </reaction>
    <physiologicalReaction direction="left-to-right" evidence="10">
        <dbReference type="Rhea" id="RHEA:62609"/>
    </physiologicalReaction>
</comment>
<keyword evidence="18" id="KW-1185">Reference proteome</keyword>
<dbReference type="OrthoDB" id="5376590at2759"/>
<dbReference type="AlphaFoldDB" id="A0A1U7U9S9"/>
<dbReference type="EC" id="1.8.5.8" evidence="14"/>
<evidence type="ECO:0000256" key="8">
    <source>
        <dbReference type="ARBA" id="ARBA00023128"/>
    </source>
</evidence>
<comment type="similarity">
    <text evidence="13">Belongs to the SQRD family.</text>
</comment>
<evidence type="ECO:0000256" key="16">
    <source>
        <dbReference type="ARBA" id="ARBA00082958"/>
    </source>
</evidence>
<evidence type="ECO:0000256" key="5">
    <source>
        <dbReference type="ARBA" id="ARBA00022827"/>
    </source>
</evidence>
<dbReference type="KEGG" id="csyr:103271193"/>
<comment type="catalytic activity">
    <reaction evidence="11">
        <text>a quinone + hydrogen sulfide + glutathione + H(+) = S-sulfanylglutathione + a quinol</text>
        <dbReference type="Rhea" id="RHEA:55156"/>
        <dbReference type="ChEBI" id="CHEBI:15378"/>
        <dbReference type="ChEBI" id="CHEBI:24646"/>
        <dbReference type="ChEBI" id="CHEBI:29919"/>
        <dbReference type="ChEBI" id="CHEBI:57925"/>
        <dbReference type="ChEBI" id="CHEBI:58905"/>
        <dbReference type="ChEBI" id="CHEBI:132124"/>
        <dbReference type="EC" id="1.8.5.8"/>
    </reaction>
    <physiologicalReaction direction="left-to-right" evidence="11">
        <dbReference type="Rhea" id="RHEA:55157"/>
    </physiologicalReaction>
</comment>
<sequence>MPHRPALAAPRAGWTLVPALSPVSAQSPGAACTCHGAWAAASGGAEERPFRTFPGGGLALPASSLRWERGRGPAEASSPSREWQFLLRQHSGRRLRSPLACSRLKMVPLVAVVSGPRARLFAYLLRLGTQQVGPLQLHTGTSCTAKNHYEVLVLGGGSGGITMAARLKRKVGAENVAIIEPSERHFYQPIWTLVGAGAKQLSSSGRPTASVIPSGIEWIKARVVELNPDKNCIHTDNGKEISYKYLIIALGIQLDYEKIKGLPEGFAHPKIGSNYSVKTVEKTWKALQDFKEGNAIFTFPNTPVKCAGAPQKIMYLSEAYFRKTGKRSKANIIFNTSLGAIFGVKKYADALQEIIQERNLTVNYKQNLIEVRADKQEAVFENLDKPGETQVISYEMLHVTPPMSPPDVLKTSPVADAAGWVDVDKETLQHTRYPNVFGIGDCTNLPTSKTAAAVAAQSGILDRTISLIMKNQIPTKKYDGYTSCPLVTGYNRVILAEFDYKAQPLETFPFDQSKERLSMYLMKADLMPFLYWNLMLRGYWGGPAFLRKLFHLGMS</sequence>
<evidence type="ECO:0000256" key="10">
    <source>
        <dbReference type="ARBA" id="ARBA00052810"/>
    </source>
</evidence>
<dbReference type="Proteomes" id="UP000189704">
    <property type="component" value="Unplaced"/>
</dbReference>
<comment type="subcellular location">
    <subcellularLocation>
        <location evidence="2">Mitochondrion</location>
    </subcellularLocation>
</comment>
<evidence type="ECO:0000256" key="7">
    <source>
        <dbReference type="ARBA" id="ARBA00023002"/>
    </source>
</evidence>
<keyword evidence="8" id="KW-0496">Mitochondrion</keyword>
<proteinExistence type="inferred from homology"/>
<evidence type="ECO:0000256" key="12">
    <source>
        <dbReference type="ARBA" id="ARBA00059167"/>
    </source>
</evidence>
<dbReference type="PRINTS" id="PR00368">
    <property type="entry name" value="FADPNR"/>
</dbReference>
<dbReference type="InterPro" id="IPR036188">
    <property type="entry name" value="FAD/NAD-bd_sf"/>
</dbReference>
<accession>A0A1U7U9S9</accession>
<keyword evidence="3" id="KW-0285">Flavoprotein</keyword>
<dbReference type="GO" id="GO:0071949">
    <property type="term" value="F:FAD binding"/>
    <property type="evidence" value="ECO:0007669"/>
    <property type="project" value="TreeGrafter"/>
</dbReference>
<dbReference type="InterPro" id="IPR023753">
    <property type="entry name" value="FAD/NAD-binding_dom"/>
</dbReference>
<evidence type="ECO:0000259" key="17">
    <source>
        <dbReference type="Pfam" id="PF07992"/>
    </source>
</evidence>
<dbReference type="GO" id="GO:0106436">
    <property type="term" value="F:glutathione-dependent sulfide quinone oxidoreductase activity"/>
    <property type="evidence" value="ECO:0007669"/>
    <property type="project" value="UniProtKB-EC"/>
</dbReference>
<protein>
    <recommendedName>
        <fullName evidence="15">Sulfide:quinone oxidoreductase, mitochondrial</fullName>
        <ecNumber evidence="14">1.8.5.8</ecNumber>
    </recommendedName>
    <alternativeName>
        <fullName evidence="16">Sulfide quinone oxidoreductase</fullName>
    </alternativeName>
</protein>
<evidence type="ECO:0000256" key="1">
    <source>
        <dbReference type="ARBA" id="ARBA00001974"/>
    </source>
</evidence>
<evidence type="ECO:0000256" key="11">
    <source>
        <dbReference type="ARBA" id="ARBA00052986"/>
    </source>
</evidence>
<gene>
    <name evidence="19" type="primary">SQOR</name>
</gene>
<dbReference type="GO" id="GO:0005739">
    <property type="term" value="C:mitochondrion"/>
    <property type="evidence" value="ECO:0007669"/>
    <property type="project" value="UniProtKB-SubCell"/>
</dbReference>
<dbReference type="STRING" id="1868482.ENSTSYP00000011986"/>
<evidence type="ECO:0000256" key="4">
    <source>
        <dbReference type="ARBA" id="ARBA00022719"/>
    </source>
</evidence>
<evidence type="ECO:0000313" key="19">
    <source>
        <dbReference type="RefSeq" id="XP_008066835.1"/>
    </source>
</evidence>
<evidence type="ECO:0000256" key="2">
    <source>
        <dbReference type="ARBA" id="ARBA00004173"/>
    </source>
</evidence>
<dbReference type="CTD" id="58472"/>
<reference evidence="19" key="1">
    <citation type="submission" date="2025-08" db="UniProtKB">
        <authorList>
            <consortium name="RefSeq"/>
        </authorList>
    </citation>
    <scope>IDENTIFICATION</scope>
</reference>
<comment type="cofactor">
    <cofactor evidence="1">
        <name>FAD</name>
        <dbReference type="ChEBI" id="CHEBI:57692"/>
    </cofactor>
</comment>
<dbReference type="SUPFAM" id="SSF51905">
    <property type="entry name" value="FAD/NAD(P)-binding domain"/>
    <property type="match status" value="1"/>
</dbReference>
<dbReference type="GO" id="GO:0070221">
    <property type="term" value="P:sulfide oxidation, using sulfide:quinone oxidoreductase"/>
    <property type="evidence" value="ECO:0007669"/>
    <property type="project" value="TreeGrafter"/>
</dbReference>
<dbReference type="Pfam" id="PF07992">
    <property type="entry name" value="Pyr_redox_2"/>
    <property type="match status" value="1"/>
</dbReference>
<dbReference type="PANTHER" id="PTHR10632">
    <property type="entry name" value="SULFIDE:QUINONE OXIDOREDUCTASE"/>
    <property type="match status" value="1"/>
</dbReference>
<comment type="catalytic activity">
    <reaction evidence="9">
        <text>ubiquinone-10 + hydrogen sulfide + sulfite + 2 H(+) = ubiquinol-10 + thiosulfate</text>
        <dbReference type="Rhea" id="RHEA:38359"/>
        <dbReference type="ChEBI" id="CHEBI:15378"/>
        <dbReference type="ChEBI" id="CHEBI:17359"/>
        <dbReference type="ChEBI" id="CHEBI:29919"/>
        <dbReference type="ChEBI" id="CHEBI:33542"/>
        <dbReference type="ChEBI" id="CHEBI:46245"/>
        <dbReference type="ChEBI" id="CHEBI:64183"/>
    </reaction>
    <physiologicalReaction direction="left-to-right" evidence="9">
        <dbReference type="Rhea" id="RHEA:38360"/>
    </physiologicalReaction>
</comment>
<dbReference type="GO" id="GO:0048038">
    <property type="term" value="F:quinone binding"/>
    <property type="evidence" value="ECO:0007669"/>
    <property type="project" value="UniProtKB-KW"/>
</dbReference>
<comment type="function">
    <text evidence="12">Catalyzes the oxidation of hydrogen sulfide with the help of a quinone, such as ubiquinone-10, giving rise to thiosulfate and ultimately to sulfane (molecular sulfur) atoms. Requires an additional electron acceptor; can use sulfite, sulfide or cyanide (in vitro). It is believed the in vivo electron acceptor is glutathione.</text>
</comment>
<dbReference type="Gene3D" id="3.50.50.60">
    <property type="entry name" value="FAD/NAD(P)-binding domain"/>
    <property type="match status" value="2"/>
</dbReference>
<dbReference type="FunFam" id="3.50.50.60:FF:000034">
    <property type="entry name" value="sulfide:quinone oxidoreductase, mitochondrial"/>
    <property type="match status" value="1"/>
</dbReference>
<evidence type="ECO:0000256" key="9">
    <source>
        <dbReference type="ARBA" id="ARBA00051038"/>
    </source>
</evidence>
<evidence type="ECO:0000256" key="15">
    <source>
        <dbReference type="ARBA" id="ARBA00070160"/>
    </source>
</evidence>
<organism evidence="18 19">
    <name type="scientific">Carlito syrichta</name>
    <name type="common">Philippine tarsier</name>
    <name type="synonym">Tarsius syrichta</name>
    <dbReference type="NCBI Taxonomy" id="1868482"/>
    <lineage>
        <taxon>Eukaryota</taxon>
        <taxon>Metazoa</taxon>
        <taxon>Chordata</taxon>
        <taxon>Craniata</taxon>
        <taxon>Vertebrata</taxon>
        <taxon>Euteleostomi</taxon>
        <taxon>Mammalia</taxon>
        <taxon>Eutheria</taxon>
        <taxon>Euarchontoglires</taxon>
        <taxon>Primates</taxon>
        <taxon>Haplorrhini</taxon>
        <taxon>Tarsiiformes</taxon>
        <taxon>Tarsiidae</taxon>
        <taxon>Carlito</taxon>
    </lineage>
</organism>
<evidence type="ECO:0000256" key="3">
    <source>
        <dbReference type="ARBA" id="ARBA00022630"/>
    </source>
</evidence>
<dbReference type="InterPro" id="IPR015904">
    <property type="entry name" value="Sulphide_quinone_reductase"/>
</dbReference>
<keyword evidence="4" id="KW-0874">Quinone</keyword>
<dbReference type="RefSeq" id="XP_008066835.1">
    <property type="nucleotide sequence ID" value="XM_008068644.1"/>
</dbReference>
<name>A0A1U7U9S9_CARSF</name>
<keyword evidence="7" id="KW-0560">Oxidoreductase</keyword>
<feature type="domain" description="FAD/NAD(P)-binding" evidence="17">
    <location>
        <begin position="149"/>
        <end position="265"/>
    </location>
</feature>